<evidence type="ECO:0000313" key="2">
    <source>
        <dbReference type="Proteomes" id="UP001595886"/>
    </source>
</evidence>
<sequence>MHPIDAVPTASRKAGSQLRTAAVHSRRKIFSPPPVVVSGFAALLRDRHDDQG</sequence>
<name>A0ABV9QT28_9GAMM</name>
<reference evidence="2" key="1">
    <citation type="journal article" date="2019" name="Int. J. Syst. Evol. Microbiol.">
        <title>The Global Catalogue of Microorganisms (GCM) 10K type strain sequencing project: providing services to taxonomists for standard genome sequencing and annotation.</title>
        <authorList>
            <consortium name="The Broad Institute Genomics Platform"/>
            <consortium name="The Broad Institute Genome Sequencing Center for Infectious Disease"/>
            <person name="Wu L."/>
            <person name="Ma J."/>
        </authorList>
    </citation>
    <scope>NUCLEOTIDE SEQUENCE [LARGE SCALE GENOMIC DNA]</scope>
    <source>
        <strain evidence="2">CCUG 30340</strain>
    </source>
</reference>
<comment type="caution">
    <text evidence="1">The sequence shown here is derived from an EMBL/GenBank/DDBJ whole genome shotgun (WGS) entry which is preliminary data.</text>
</comment>
<keyword evidence="2" id="KW-1185">Reference proteome</keyword>
<dbReference type="Proteomes" id="UP001595886">
    <property type="component" value="Unassembled WGS sequence"/>
</dbReference>
<dbReference type="EMBL" id="JBHSHD010000006">
    <property type="protein sequence ID" value="MFC4820185.1"/>
    <property type="molecule type" value="Genomic_DNA"/>
</dbReference>
<evidence type="ECO:0000313" key="1">
    <source>
        <dbReference type="EMBL" id="MFC4820185.1"/>
    </source>
</evidence>
<proteinExistence type="predicted"/>
<protein>
    <submittedName>
        <fullName evidence="1">Uncharacterized protein</fullName>
    </submittedName>
</protein>
<organism evidence="1 2">
    <name type="scientific">Dokdonella ginsengisoli</name>
    <dbReference type="NCBI Taxonomy" id="363846"/>
    <lineage>
        <taxon>Bacteria</taxon>
        <taxon>Pseudomonadati</taxon>
        <taxon>Pseudomonadota</taxon>
        <taxon>Gammaproteobacteria</taxon>
        <taxon>Lysobacterales</taxon>
        <taxon>Rhodanobacteraceae</taxon>
        <taxon>Dokdonella</taxon>
    </lineage>
</organism>
<gene>
    <name evidence="1" type="ORF">ACFO6Q_07610</name>
</gene>
<accession>A0ABV9QT28</accession>